<keyword evidence="3" id="KW-1185">Reference proteome</keyword>
<dbReference type="Gene3D" id="3.40.50.1110">
    <property type="entry name" value="SGNH hydrolase"/>
    <property type="match status" value="1"/>
</dbReference>
<dbReference type="InterPro" id="IPR036514">
    <property type="entry name" value="SGNH_hydro_sf"/>
</dbReference>
<evidence type="ECO:0000313" key="3">
    <source>
        <dbReference type="Proteomes" id="UP000051494"/>
    </source>
</evidence>
<dbReference type="RefSeq" id="WP_057625612.1">
    <property type="nucleotide sequence ID" value="NZ_LKHV02000001.1"/>
</dbReference>
<gene>
    <name evidence="2" type="ORF">CC99x_002195</name>
    <name evidence="1" type="ORF">CC99x_02531</name>
</gene>
<dbReference type="CDD" id="cd00229">
    <property type="entry name" value="SGNH_hydrolase"/>
    <property type="match status" value="1"/>
</dbReference>
<dbReference type="Proteomes" id="UP000051494">
    <property type="component" value="Unassembled WGS sequence"/>
</dbReference>
<dbReference type="STRING" id="437022.CC99x_02531"/>
<organism evidence="1">
    <name type="scientific">Candidatus Berkiella cookevillensis</name>
    <dbReference type="NCBI Taxonomy" id="437022"/>
    <lineage>
        <taxon>Bacteria</taxon>
        <taxon>Pseudomonadati</taxon>
        <taxon>Pseudomonadota</taxon>
        <taxon>Gammaproteobacteria</taxon>
        <taxon>Candidatus Berkiellales</taxon>
        <taxon>Candidatus Berkiellaceae</taxon>
        <taxon>Candidatus Berkiella</taxon>
    </lineage>
</organism>
<keyword evidence="2" id="KW-0378">Hydrolase</keyword>
<proteinExistence type="predicted"/>
<dbReference type="AlphaFoldDB" id="A0A0Q9YJK9"/>
<comment type="caution">
    <text evidence="1">The sequence shown here is derived from an EMBL/GenBank/DDBJ whole genome shotgun (WGS) entry which is preliminary data.</text>
</comment>
<dbReference type="OrthoDB" id="8477981at2"/>
<protein>
    <submittedName>
        <fullName evidence="2">SGNH/GDSL hydrolase family protein</fullName>
    </submittedName>
</protein>
<dbReference type="SUPFAM" id="SSF52266">
    <property type="entry name" value="SGNH hydrolase"/>
    <property type="match status" value="1"/>
</dbReference>
<accession>A0A0Q9YJK9</accession>
<dbReference type="EMBL" id="LKHV02000001">
    <property type="protein sequence ID" value="MCS5707710.1"/>
    <property type="molecule type" value="Genomic_DNA"/>
</dbReference>
<evidence type="ECO:0000313" key="2">
    <source>
        <dbReference type="EMBL" id="MCS5707710.1"/>
    </source>
</evidence>
<reference evidence="1" key="1">
    <citation type="submission" date="2015-09" db="EMBL/GenBank/DDBJ databases">
        <title>Draft Genome Sequences of Two Novel Amoeba-resistant Intranuclear Bacteria, Candidatus Berkiella cookevillensis and Candidatus Berkiella aquae.</title>
        <authorList>
            <person name="Mehari Y.T."/>
            <person name="Arivett B.A."/>
            <person name="Farone A.L."/>
            <person name="Gunderson J.H."/>
            <person name="Farone M.B."/>
        </authorList>
    </citation>
    <scope>NUCLEOTIDE SEQUENCE [LARGE SCALE GENOMIC DNA]</scope>
    <source>
        <strain evidence="1">CC99</strain>
    </source>
</reference>
<dbReference type="GO" id="GO:0016788">
    <property type="term" value="F:hydrolase activity, acting on ester bonds"/>
    <property type="evidence" value="ECO:0007669"/>
    <property type="project" value="UniProtKB-ARBA"/>
</dbReference>
<sequence length="313" mass="35869">MSKNVFEKYPKVTISFLLLLLGIASLFMIEFLARGFGLGNVVIYDSHPVYGYRLHPNQQVARQANKPIQINNLGLRAQADWDITETQNKILFVGDSVTYGGSYINNTELFSFLAVRNLPGYQSGNAGVNGWGVLNVHALIKEMHFLPADIYVSVFPEGDFYRGLMRIGGQPFWTRAPRSALEELAHYFLYKVQLTQTPPVLFYTLNEDEKFQIADHAAYYLKSYDNYLKNAGKKHLIYISPSRSELLHDSENDQLVQKALEKHELQVVYLREKLNTQSAKEINALFHDEIHLSEQGHQQWAQLIEEDLKKLIS</sequence>
<evidence type="ECO:0000313" key="1">
    <source>
        <dbReference type="EMBL" id="KRG17214.1"/>
    </source>
</evidence>
<reference evidence="2" key="2">
    <citation type="journal article" date="2016" name="Genome Announc.">
        <title>Draft Genome Sequences of Two Novel Amoeba-Resistant Intranuclear Bacteria, 'Candidatus Berkiella cookevillensis' and 'Candidatus Berkiella aquae'.</title>
        <authorList>
            <person name="Mehari Y.T."/>
            <person name="Arivett B.A."/>
            <person name="Farone A.L."/>
            <person name="Gunderson J.H."/>
            <person name="Farone M.B."/>
        </authorList>
    </citation>
    <scope>NUCLEOTIDE SEQUENCE</scope>
    <source>
        <strain evidence="2">CC99</strain>
    </source>
</reference>
<name>A0A0Q9YJK9_9GAMM</name>
<dbReference type="EMBL" id="LKHV01000024">
    <property type="protein sequence ID" value="KRG17214.1"/>
    <property type="molecule type" value="Genomic_DNA"/>
</dbReference>
<reference evidence="2" key="3">
    <citation type="submission" date="2021-06" db="EMBL/GenBank/DDBJ databases">
        <title>Genomic Description and Analysis of Intracellular Bacteria, Candidatus Berkiella cookevillensis and Candidatus Berkiella aquae.</title>
        <authorList>
            <person name="Kidane D.T."/>
            <person name="Mehari Y.T."/>
            <person name="Rice F.C."/>
            <person name="Arivett B.A."/>
            <person name="Farone A.L."/>
            <person name="Berk S.G."/>
            <person name="Farone M.B."/>
        </authorList>
    </citation>
    <scope>NUCLEOTIDE SEQUENCE</scope>
    <source>
        <strain evidence="2">CC99</strain>
    </source>
</reference>